<evidence type="ECO:0000256" key="7">
    <source>
        <dbReference type="SAM" id="MobiDB-lite"/>
    </source>
</evidence>
<evidence type="ECO:0000256" key="4">
    <source>
        <dbReference type="ARBA" id="ARBA00022741"/>
    </source>
</evidence>
<dbReference type="Proteomes" id="UP001314263">
    <property type="component" value="Unassembled WGS sequence"/>
</dbReference>
<keyword evidence="2" id="KW-0436">Ligase</keyword>
<dbReference type="InterPro" id="IPR012094">
    <property type="entry name" value="tRNA_Ile_lys_synt"/>
</dbReference>
<feature type="region of interest" description="Disordered" evidence="7">
    <location>
        <begin position="146"/>
        <end position="177"/>
    </location>
</feature>
<keyword evidence="5" id="KW-0067">ATP-binding</keyword>
<evidence type="ECO:0000313" key="10">
    <source>
        <dbReference type="Proteomes" id="UP001314263"/>
    </source>
</evidence>
<feature type="compositionally biased region" description="Polar residues" evidence="7">
    <location>
        <begin position="165"/>
        <end position="177"/>
    </location>
</feature>
<dbReference type="SUPFAM" id="SSF52402">
    <property type="entry name" value="Adenine nucleotide alpha hydrolases-like"/>
    <property type="match status" value="1"/>
</dbReference>
<feature type="domain" description="tRNA(Ile)-lysidine/2-thiocytidine synthase N-terminal" evidence="8">
    <location>
        <begin position="3"/>
        <end position="112"/>
    </location>
</feature>
<dbReference type="InterPro" id="IPR012795">
    <property type="entry name" value="tRNA_Ile_lys_synt_N"/>
</dbReference>
<dbReference type="GO" id="GO:0032267">
    <property type="term" value="F:tRNA(Ile)-lysidine synthase activity"/>
    <property type="evidence" value="ECO:0007669"/>
    <property type="project" value="UniProtKB-EC"/>
</dbReference>
<dbReference type="CDD" id="cd01992">
    <property type="entry name" value="TilS_N"/>
    <property type="match status" value="1"/>
</dbReference>
<gene>
    <name evidence="9" type="ORF">CVIRNUC_000604</name>
</gene>
<dbReference type="AlphaFoldDB" id="A0AAV1HRJ6"/>
<dbReference type="InterPro" id="IPR011063">
    <property type="entry name" value="TilS/TtcA_N"/>
</dbReference>
<reference evidence="9 10" key="1">
    <citation type="submission" date="2023-10" db="EMBL/GenBank/DDBJ databases">
        <authorList>
            <person name="Maclean D."/>
            <person name="Macfadyen A."/>
        </authorList>
    </citation>
    <scope>NUCLEOTIDE SEQUENCE [LARGE SCALE GENOMIC DNA]</scope>
</reference>
<dbReference type="GO" id="GO:0005524">
    <property type="term" value="F:ATP binding"/>
    <property type="evidence" value="ECO:0007669"/>
    <property type="project" value="UniProtKB-KW"/>
</dbReference>
<keyword evidence="4" id="KW-0547">Nucleotide-binding</keyword>
<dbReference type="PANTHER" id="PTHR43033">
    <property type="entry name" value="TRNA(ILE)-LYSIDINE SYNTHASE-RELATED"/>
    <property type="match status" value="1"/>
</dbReference>
<proteinExistence type="predicted"/>
<evidence type="ECO:0000256" key="3">
    <source>
        <dbReference type="ARBA" id="ARBA00022694"/>
    </source>
</evidence>
<evidence type="ECO:0000256" key="2">
    <source>
        <dbReference type="ARBA" id="ARBA00022598"/>
    </source>
</evidence>
<dbReference type="Pfam" id="PF01171">
    <property type="entry name" value="ATP_bind_3"/>
    <property type="match status" value="1"/>
</dbReference>
<comment type="caution">
    <text evidence="9">The sequence shown here is derived from an EMBL/GenBank/DDBJ whole genome shotgun (WGS) entry which is preliminary data.</text>
</comment>
<accession>A0AAV1HRJ6</accession>
<keyword evidence="3" id="KW-0819">tRNA processing</keyword>
<dbReference type="EMBL" id="CAUYUE010000001">
    <property type="protein sequence ID" value="CAK0735581.1"/>
    <property type="molecule type" value="Genomic_DNA"/>
</dbReference>
<evidence type="ECO:0000313" key="9">
    <source>
        <dbReference type="EMBL" id="CAK0735581.1"/>
    </source>
</evidence>
<protein>
    <recommendedName>
        <fullName evidence="1">tRNA(Ile)-lysidine synthetase</fullName>
        <ecNumber evidence="1">6.3.4.19</ecNumber>
    </recommendedName>
</protein>
<dbReference type="Gene3D" id="3.40.50.620">
    <property type="entry name" value="HUPs"/>
    <property type="match status" value="1"/>
</dbReference>
<evidence type="ECO:0000259" key="8">
    <source>
        <dbReference type="Pfam" id="PF01171"/>
    </source>
</evidence>
<comment type="catalytic activity">
    <reaction evidence="6">
        <text>cytidine(34) in tRNA(Ile2) + L-lysine + ATP = lysidine(34) in tRNA(Ile2) + AMP + diphosphate + H(+)</text>
        <dbReference type="Rhea" id="RHEA:43744"/>
        <dbReference type="Rhea" id="RHEA-COMP:10625"/>
        <dbReference type="Rhea" id="RHEA-COMP:10670"/>
        <dbReference type="ChEBI" id="CHEBI:15378"/>
        <dbReference type="ChEBI" id="CHEBI:30616"/>
        <dbReference type="ChEBI" id="CHEBI:32551"/>
        <dbReference type="ChEBI" id="CHEBI:33019"/>
        <dbReference type="ChEBI" id="CHEBI:82748"/>
        <dbReference type="ChEBI" id="CHEBI:83665"/>
        <dbReference type="ChEBI" id="CHEBI:456215"/>
        <dbReference type="EC" id="6.3.4.19"/>
    </reaction>
</comment>
<keyword evidence="10" id="KW-1185">Reference proteome</keyword>
<evidence type="ECO:0000256" key="1">
    <source>
        <dbReference type="ARBA" id="ARBA00013267"/>
    </source>
</evidence>
<evidence type="ECO:0000256" key="6">
    <source>
        <dbReference type="ARBA" id="ARBA00048539"/>
    </source>
</evidence>
<dbReference type="PANTHER" id="PTHR43033:SF5">
    <property type="entry name" value="TRNA(ILE)-LYSIDINE SYNTHETASE"/>
    <property type="match status" value="1"/>
</dbReference>
<dbReference type="GO" id="GO:0008033">
    <property type="term" value="P:tRNA processing"/>
    <property type="evidence" value="ECO:0007669"/>
    <property type="project" value="UniProtKB-KW"/>
</dbReference>
<name>A0AAV1HRJ6_9CHLO</name>
<dbReference type="InterPro" id="IPR014729">
    <property type="entry name" value="Rossmann-like_a/b/a_fold"/>
</dbReference>
<dbReference type="EC" id="6.3.4.19" evidence="1"/>
<evidence type="ECO:0000256" key="5">
    <source>
        <dbReference type="ARBA" id="ARBA00022840"/>
    </source>
</evidence>
<sequence length="347" mass="38394">MGAARHERHSLLERKCRELGIPSLMTAHHADDQVELVLMRIARASGVSGLQGMRPSRPFQHATQGDYTGRVIKPLLDVHKEELVALCRLHSMPFAEDPTNRDTFYLRNRLRKLLSDATLLRVRPQQDAPQNDDGQRHSFDLQLSHKPQAKVHPQTSCEASAAPARTQTSSRAEQAFSADTTSDALRVMRACRAASRKLQEDADMLLKRASLQGAGMLLDLSVLDAARRAVARRALATALQVVSHPGEVDTQPLQSCSYAAERLWSAALQSEERRKHLERGGSKLYTTSAAPERAVLVTVVAWPCRSSAERCGAERWGDAQRWALCLKDAPAHKAAPLQLHADVKHKA</sequence>
<organism evidence="9 10">
    <name type="scientific">Coccomyxa viridis</name>
    <dbReference type="NCBI Taxonomy" id="1274662"/>
    <lineage>
        <taxon>Eukaryota</taxon>
        <taxon>Viridiplantae</taxon>
        <taxon>Chlorophyta</taxon>
        <taxon>core chlorophytes</taxon>
        <taxon>Trebouxiophyceae</taxon>
        <taxon>Trebouxiophyceae incertae sedis</taxon>
        <taxon>Coccomyxaceae</taxon>
        <taxon>Coccomyxa</taxon>
    </lineage>
</organism>
<dbReference type="NCBIfam" id="TIGR02432">
    <property type="entry name" value="lysidine_TilS_N"/>
    <property type="match status" value="1"/>
</dbReference>